<gene>
    <name evidence="4" type="primary">rpsN_3</name>
    <name evidence="4" type="ORF">GALL_79550</name>
</gene>
<dbReference type="NCBIfam" id="NF006477">
    <property type="entry name" value="PRK08881.1"/>
    <property type="match status" value="1"/>
</dbReference>
<dbReference type="InterPro" id="IPR001209">
    <property type="entry name" value="Ribosomal_uS14"/>
</dbReference>
<proteinExistence type="inferred from homology"/>
<dbReference type="GO" id="GO:0005737">
    <property type="term" value="C:cytoplasm"/>
    <property type="evidence" value="ECO:0007669"/>
    <property type="project" value="UniProtKB-ARBA"/>
</dbReference>
<dbReference type="PANTHER" id="PTHR19836">
    <property type="entry name" value="30S RIBOSOMAL PROTEIN S14"/>
    <property type="match status" value="1"/>
</dbReference>
<dbReference type="AlphaFoldDB" id="A0A1J5T887"/>
<dbReference type="GO" id="GO:0006412">
    <property type="term" value="P:translation"/>
    <property type="evidence" value="ECO:0007669"/>
    <property type="project" value="InterPro"/>
</dbReference>
<evidence type="ECO:0000313" key="4">
    <source>
        <dbReference type="EMBL" id="OIR10028.1"/>
    </source>
</evidence>
<comment type="similarity">
    <text evidence="1">Belongs to the universal ribosomal protein uS14 family.</text>
</comment>
<protein>
    <submittedName>
        <fullName evidence="4">30S ribosomal protein S14</fullName>
    </submittedName>
</protein>
<evidence type="ECO:0000256" key="2">
    <source>
        <dbReference type="ARBA" id="ARBA00022980"/>
    </source>
</evidence>
<dbReference type="GO" id="GO:0003735">
    <property type="term" value="F:structural constituent of ribosome"/>
    <property type="evidence" value="ECO:0007669"/>
    <property type="project" value="InterPro"/>
</dbReference>
<dbReference type="PANTHER" id="PTHR19836:SF19">
    <property type="entry name" value="SMALL RIBOSOMAL SUBUNIT PROTEIN US14M"/>
    <property type="match status" value="1"/>
</dbReference>
<dbReference type="FunFam" id="1.10.287.1480:FF:000001">
    <property type="entry name" value="30S ribosomal protein S14"/>
    <property type="match status" value="1"/>
</dbReference>
<dbReference type="Pfam" id="PF00253">
    <property type="entry name" value="Ribosomal_S14"/>
    <property type="match status" value="1"/>
</dbReference>
<dbReference type="HAMAP" id="MF_00537">
    <property type="entry name" value="Ribosomal_uS14_1"/>
    <property type="match status" value="1"/>
</dbReference>
<keyword evidence="3" id="KW-0687">Ribonucleoprotein</keyword>
<name>A0A1J5T887_9ZZZZ</name>
<organism evidence="4">
    <name type="scientific">mine drainage metagenome</name>
    <dbReference type="NCBI Taxonomy" id="410659"/>
    <lineage>
        <taxon>unclassified sequences</taxon>
        <taxon>metagenomes</taxon>
        <taxon>ecological metagenomes</taxon>
    </lineage>
</organism>
<dbReference type="GO" id="GO:0015935">
    <property type="term" value="C:small ribosomal subunit"/>
    <property type="evidence" value="ECO:0007669"/>
    <property type="project" value="TreeGrafter"/>
</dbReference>
<sequence>MAKTSSVERNKKRERMAAQYATRRAKLKALIKDQDQAPEDRFEAVLKLAQLPRNSSSTRVRLRCAVTGRARGNYRKFKLCRIQLRELGSKGQIPGLVKSSW</sequence>
<dbReference type="EMBL" id="MLJW01000024">
    <property type="protein sequence ID" value="OIR10028.1"/>
    <property type="molecule type" value="Genomic_DNA"/>
</dbReference>
<comment type="caution">
    <text evidence="4">The sequence shown here is derived from an EMBL/GenBank/DDBJ whole genome shotgun (WGS) entry which is preliminary data.</text>
</comment>
<evidence type="ECO:0000256" key="3">
    <source>
        <dbReference type="ARBA" id="ARBA00023274"/>
    </source>
</evidence>
<dbReference type="SUPFAM" id="SSF57716">
    <property type="entry name" value="Glucocorticoid receptor-like (DNA-binding domain)"/>
    <property type="match status" value="1"/>
</dbReference>
<dbReference type="PROSITE" id="PS00527">
    <property type="entry name" value="RIBOSOMAL_S14"/>
    <property type="match status" value="1"/>
</dbReference>
<dbReference type="InterPro" id="IPR018271">
    <property type="entry name" value="Ribosomal_uS14_CS"/>
</dbReference>
<reference evidence="4" key="1">
    <citation type="submission" date="2016-10" db="EMBL/GenBank/DDBJ databases">
        <title>Sequence of Gallionella enrichment culture.</title>
        <authorList>
            <person name="Poehlein A."/>
            <person name="Muehling M."/>
            <person name="Daniel R."/>
        </authorList>
    </citation>
    <scope>NUCLEOTIDE SEQUENCE</scope>
</reference>
<keyword evidence="2 4" id="KW-0689">Ribosomal protein</keyword>
<dbReference type="Gene3D" id="1.10.287.1480">
    <property type="match status" value="1"/>
</dbReference>
<evidence type="ECO:0000256" key="1">
    <source>
        <dbReference type="ARBA" id="ARBA00009083"/>
    </source>
</evidence>
<dbReference type="InterPro" id="IPR023036">
    <property type="entry name" value="Ribosomal_uS14_bac/plastid"/>
</dbReference>
<accession>A0A1J5T887</accession>